<evidence type="ECO:0000313" key="10">
    <source>
        <dbReference type="EMBL" id="ODM97989.1"/>
    </source>
</evidence>
<feature type="domain" description="C2H2-type" evidence="9">
    <location>
        <begin position="143"/>
        <end position="171"/>
    </location>
</feature>
<reference evidence="10 11" key="1">
    <citation type="journal article" date="2016" name="Genome Biol. Evol.">
        <title>Gene Family Evolution Reflects Adaptation to Soil Environmental Stressors in the Genome of the Collembolan Orchesella cincta.</title>
        <authorList>
            <person name="Faddeeva-Vakhrusheva A."/>
            <person name="Derks M.F."/>
            <person name="Anvar S.Y."/>
            <person name="Agamennone V."/>
            <person name="Suring W."/>
            <person name="Smit S."/>
            <person name="van Straalen N.M."/>
            <person name="Roelofs D."/>
        </authorList>
    </citation>
    <scope>NUCLEOTIDE SEQUENCE [LARGE SCALE GENOMIC DNA]</scope>
    <source>
        <tissue evidence="10">Mixed pool</tissue>
    </source>
</reference>
<protein>
    <submittedName>
        <fullName evidence="10">Putative zinc finger protein</fullName>
    </submittedName>
</protein>
<dbReference type="Gene3D" id="3.30.160.60">
    <property type="entry name" value="Classic Zinc Finger"/>
    <property type="match status" value="4"/>
</dbReference>
<dbReference type="PANTHER" id="PTHR24376:SF235">
    <property type="entry name" value="C2H2-TYPE DOMAIN-CONTAINING PROTEIN"/>
    <property type="match status" value="1"/>
</dbReference>
<dbReference type="GO" id="GO:0005634">
    <property type="term" value="C:nucleus"/>
    <property type="evidence" value="ECO:0007669"/>
    <property type="project" value="UniProtKB-SubCell"/>
</dbReference>
<keyword evidence="5" id="KW-0862">Zinc</keyword>
<evidence type="ECO:0000256" key="2">
    <source>
        <dbReference type="ARBA" id="ARBA00022723"/>
    </source>
</evidence>
<dbReference type="PANTHER" id="PTHR24376">
    <property type="entry name" value="ZINC FINGER PROTEIN"/>
    <property type="match status" value="1"/>
</dbReference>
<keyword evidence="3" id="KW-0677">Repeat</keyword>
<dbReference type="OrthoDB" id="8922241at2759"/>
<evidence type="ECO:0000256" key="8">
    <source>
        <dbReference type="SAM" id="MobiDB-lite"/>
    </source>
</evidence>
<dbReference type="GO" id="GO:0001228">
    <property type="term" value="F:DNA-binding transcription activator activity, RNA polymerase II-specific"/>
    <property type="evidence" value="ECO:0007669"/>
    <property type="project" value="TreeGrafter"/>
</dbReference>
<dbReference type="EMBL" id="LJIJ01000391">
    <property type="protein sequence ID" value="ODM97989.1"/>
    <property type="molecule type" value="Genomic_DNA"/>
</dbReference>
<comment type="subcellular location">
    <subcellularLocation>
        <location evidence="1">Nucleus</location>
    </subcellularLocation>
</comment>
<dbReference type="AlphaFoldDB" id="A0A1D2MY70"/>
<feature type="region of interest" description="Disordered" evidence="8">
    <location>
        <begin position="312"/>
        <end position="339"/>
    </location>
</feature>
<evidence type="ECO:0000256" key="3">
    <source>
        <dbReference type="ARBA" id="ARBA00022737"/>
    </source>
</evidence>
<dbReference type="InterPro" id="IPR036236">
    <property type="entry name" value="Znf_C2H2_sf"/>
</dbReference>
<keyword evidence="11" id="KW-1185">Reference proteome</keyword>
<accession>A0A1D2MY70</accession>
<dbReference type="PROSITE" id="PS00028">
    <property type="entry name" value="ZINC_FINGER_C2H2_1"/>
    <property type="match status" value="3"/>
</dbReference>
<dbReference type="SMART" id="SM00355">
    <property type="entry name" value="ZnF_C2H2"/>
    <property type="match status" value="8"/>
</dbReference>
<evidence type="ECO:0000313" key="11">
    <source>
        <dbReference type="Proteomes" id="UP000094527"/>
    </source>
</evidence>
<dbReference type="SUPFAM" id="SSF57667">
    <property type="entry name" value="beta-beta-alpha zinc fingers"/>
    <property type="match status" value="2"/>
</dbReference>
<evidence type="ECO:0000259" key="9">
    <source>
        <dbReference type="PROSITE" id="PS50157"/>
    </source>
</evidence>
<dbReference type="GO" id="GO:0008270">
    <property type="term" value="F:zinc ion binding"/>
    <property type="evidence" value="ECO:0007669"/>
    <property type="project" value="UniProtKB-KW"/>
</dbReference>
<evidence type="ECO:0000256" key="4">
    <source>
        <dbReference type="ARBA" id="ARBA00022771"/>
    </source>
</evidence>
<dbReference type="STRING" id="48709.A0A1D2MY70"/>
<dbReference type="PROSITE" id="PS50157">
    <property type="entry name" value="ZINC_FINGER_C2H2_2"/>
    <property type="match status" value="4"/>
</dbReference>
<keyword evidence="2" id="KW-0479">Metal-binding</keyword>
<evidence type="ECO:0000256" key="7">
    <source>
        <dbReference type="PROSITE-ProRule" id="PRU00042"/>
    </source>
</evidence>
<evidence type="ECO:0000256" key="6">
    <source>
        <dbReference type="ARBA" id="ARBA00023242"/>
    </source>
</evidence>
<evidence type="ECO:0000256" key="1">
    <source>
        <dbReference type="ARBA" id="ARBA00004123"/>
    </source>
</evidence>
<dbReference type="Pfam" id="PF13894">
    <property type="entry name" value="zf-C2H2_4"/>
    <property type="match status" value="1"/>
</dbReference>
<keyword evidence="6" id="KW-0539">Nucleus</keyword>
<comment type="caution">
    <text evidence="10">The sequence shown here is derived from an EMBL/GenBank/DDBJ whole genome shotgun (WGS) entry which is preliminary data.</text>
</comment>
<name>A0A1D2MY70_ORCCI</name>
<feature type="domain" description="C2H2-type" evidence="9">
    <location>
        <begin position="203"/>
        <end position="230"/>
    </location>
</feature>
<gene>
    <name evidence="10" type="ORF">Ocin01_08682</name>
</gene>
<organism evidence="10 11">
    <name type="scientific">Orchesella cincta</name>
    <name type="common">Springtail</name>
    <name type="synonym">Podura cincta</name>
    <dbReference type="NCBI Taxonomy" id="48709"/>
    <lineage>
        <taxon>Eukaryota</taxon>
        <taxon>Metazoa</taxon>
        <taxon>Ecdysozoa</taxon>
        <taxon>Arthropoda</taxon>
        <taxon>Hexapoda</taxon>
        <taxon>Collembola</taxon>
        <taxon>Entomobryomorpha</taxon>
        <taxon>Entomobryoidea</taxon>
        <taxon>Orchesellidae</taxon>
        <taxon>Orchesellinae</taxon>
        <taxon>Orchesella</taxon>
    </lineage>
</organism>
<feature type="compositionally biased region" description="Polar residues" evidence="8">
    <location>
        <begin position="312"/>
        <end position="324"/>
    </location>
</feature>
<dbReference type="GO" id="GO:0000978">
    <property type="term" value="F:RNA polymerase II cis-regulatory region sequence-specific DNA binding"/>
    <property type="evidence" value="ECO:0007669"/>
    <property type="project" value="TreeGrafter"/>
</dbReference>
<feature type="domain" description="C2H2-type" evidence="9">
    <location>
        <begin position="110"/>
        <end position="140"/>
    </location>
</feature>
<keyword evidence="4 7" id="KW-0863">Zinc-finger</keyword>
<dbReference type="Pfam" id="PF00096">
    <property type="entry name" value="zf-C2H2"/>
    <property type="match status" value="1"/>
</dbReference>
<proteinExistence type="predicted"/>
<dbReference type="InterPro" id="IPR013087">
    <property type="entry name" value="Znf_C2H2_type"/>
</dbReference>
<dbReference type="Proteomes" id="UP000094527">
    <property type="component" value="Unassembled WGS sequence"/>
</dbReference>
<feature type="domain" description="C2H2-type" evidence="9">
    <location>
        <begin position="231"/>
        <end position="258"/>
    </location>
</feature>
<evidence type="ECO:0000256" key="5">
    <source>
        <dbReference type="ARBA" id="ARBA00022833"/>
    </source>
</evidence>
<sequence length="339" mass="40234">MNQCPFECNVAPRMEQHFMEHEAGDTEERKYECPDCKKKFKRYQYFEFHVTHFCGTLTWRCDICSVHIRRQDMNTHLAEVHAGRQATKICFRQQLLRHLHEDHGHNEIALVCNVDNCSATYYNTSMLARHKHIKHEQKRRKTYQCEHCPQEFSVKLSLSRHLIRDHNLLKYHCELCPERKFTEEKAFKCHLKMEHNIGDVEYLECKICSKKFLRRDRLRRHEIVHSDKREVTCDVCGFATKTKDMLRRHMFTHSTDTEKKHACTTWTTISEYTLWKVRDLWCCAFNQKGPLAGHMKRKHGITISSSNTLVKPQNIDKSNASTLTGPLKREDEDPDNLIS</sequence>